<organism evidence="1 2">
    <name type="scientific">candidate division WOR-1 bacterium RIFOXYB2_FULL_36_35</name>
    <dbReference type="NCBI Taxonomy" id="1802578"/>
    <lineage>
        <taxon>Bacteria</taxon>
        <taxon>Bacillati</taxon>
        <taxon>Saganbacteria</taxon>
    </lineage>
</organism>
<dbReference type="Proteomes" id="UP000177905">
    <property type="component" value="Unassembled WGS sequence"/>
</dbReference>
<evidence type="ECO:0000313" key="1">
    <source>
        <dbReference type="EMBL" id="OGC14583.1"/>
    </source>
</evidence>
<comment type="caution">
    <text evidence="1">The sequence shown here is derived from an EMBL/GenBank/DDBJ whole genome shotgun (WGS) entry which is preliminary data.</text>
</comment>
<dbReference type="EMBL" id="MEUA01000034">
    <property type="protein sequence ID" value="OGC14583.1"/>
    <property type="molecule type" value="Genomic_DNA"/>
</dbReference>
<protein>
    <submittedName>
        <fullName evidence="1">Uncharacterized protein</fullName>
    </submittedName>
</protein>
<name>A0A1F4S4C7_UNCSA</name>
<reference evidence="1 2" key="1">
    <citation type="journal article" date="2016" name="Nat. Commun.">
        <title>Thousands of microbial genomes shed light on interconnected biogeochemical processes in an aquifer system.</title>
        <authorList>
            <person name="Anantharaman K."/>
            <person name="Brown C.T."/>
            <person name="Hug L.A."/>
            <person name="Sharon I."/>
            <person name="Castelle C.J."/>
            <person name="Probst A.J."/>
            <person name="Thomas B.C."/>
            <person name="Singh A."/>
            <person name="Wilkins M.J."/>
            <person name="Karaoz U."/>
            <person name="Brodie E.L."/>
            <person name="Williams K.H."/>
            <person name="Hubbard S.S."/>
            <person name="Banfield J.F."/>
        </authorList>
    </citation>
    <scope>NUCLEOTIDE SEQUENCE [LARGE SCALE GENOMIC DNA]</scope>
</reference>
<evidence type="ECO:0000313" key="2">
    <source>
        <dbReference type="Proteomes" id="UP000177905"/>
    </source>
</evidence>
<gene>
    <name evidence="1" type="ORF">A2290_01895</name>
</gene>
<accession>A0A1F4S4C7</accession>
<sequence>MRSSFTYKKGGSSSTYRTVAADWLKPAGPISMFQPFAYDMAFAVRRMAGDSQVLTISPDGFCVSDKLLALNTSYPKGLCDKLIFGGIRSIKVNRPLRTIEVTNGLVAIFEVVMNPNGKTLEGVIKELTDKGIIAPELVAQDDKKTETEPPLLINAVKPSIPVISVGDRPLKEQLDEVFQYWREILSPSLTNLIEENHYNAEQAEKALDIARNVRIDFFSWDGLGAKDASRFSRLLYHLYIEATGGHIAGIPRRQPGTTLQTEIYYRLGFKPVTKDDKDKDKRVTYEWDSYTRDKEFLSFLKKRFFDESTGKLSHHKYKEKKRIYNGRFGLGRLTFDEILLLEAIFRGEVPLIDGKENLFKMKTNEAVSLVEGKETERDPYSKIIIEMREKFPFFGVYLPMDEVRWCKDVISRKIDLSFKDRIRVERVLKRVILKEIGLLEFNAREIKWIINYILCHILLHQTDYVFHMAKERKSLTFNGKEIQRAIAERLKEINQTGKLFPEEALMIHHDGKIVVSAEHRQALEEPVLQMIVDYMKTNVLSAQNIITAYEKGYESLHKKDSGDVKLVRTEDGTPIVWTEFLSILELYEKGEYPPVLMEDPLWEKFQKT</sequence>
<proteinExistence type="predicted"/>
<dbReference type="AlphaFoldDB" id="A0A1F4S4C7"/>